<evidence type="ECO:0008006" key="9">
    <source>
        <dbReference type="Google" id="ProtNLM"/>
    </source>
</evidence>
<evidence type="ECO:0000256" key="6">
    <source>
        <dbReference type="SAM" id="Phobius"/>
    </source>
</evidence>
<evidence type="ECO:0000256" key="2">
    <source>
        <dbReference type="ARBA" id="ARBA00007511"/>
    </source>
</evidence>
<feature type="transmembrane region" description="Helical" evidence="6">
    <location>
        <begin position="259"/>
        <end position="281"/>
    </location>
</feature>
<dbReference type="RefSeq" id="WP_020976438.1">
    <property type="nucleotide sequence ID" value="NC_022198.1"/>
</dbReference>
<dbReference type="GeneID" id="78249931"/>
<dbReference type="GO" id="GO:0016020">
    <property type="term" value="C:membrane"/>
    <property type="evidence" value="ECO:0007669"/>
    <property type="project" value="UniProtKB-SubCell"/>
</dbReference>
<feature type="transmembrane region" description="Helical" evidence="6">
    <location>
        <begin position="108"/>
        <end position="130"/>
    </location>
</feature>
<protein>
    <recommendedName>
        <fullName evidence="9">Tellurium resistance protein TerC</fullName>
    </recommendedName>
</protein>
<evidence type="ECO:0000313" key="7">
    <source>
        <dbReference type="EMBL" id="AGU15283.1"/>
    </source>
</evidence>
<accession>U3GXN1</accession>
<evidence type="ECO:0000256" key="1">
    <source>
        <dbReference type="ARBA" id="ARBA00004141"/>
    </source>
</evidence>
<reference evidence="7 8" key="1">
    <citation type="journal article" date="2013" name="Genome Announc.">
        <title>Whole-Genome Sequence of the Clinical Strain Corynebacterium argentoratense DSM 44202, Isolated from a Human Throat Specimen.</title>
        <authorList>
            <person name="Bomholt C."/>
            <person name="Glaub A."/>
            <person name="Gravermann K."/>
            <person name="Albersmeier A."/>
            <person name="Brinkrolf K."/>
            <person name="Ruckert C."/>
            <person name="Tauch A."/>
        </authorList>
    </citation>
    <scope>NUCLEOTIDE SEQUENCE [LARGE SCALE GENOMIC DNA]</scope>
    <source>
        <strain evidence="7">DSM 44202</strain>
    </source>
</reference>
<dbReference type="KEGG" id="caz:CARG_05780"/>
<evidence type="ECO:0000256" key="3">
    <source>
        <dbReference type="ARBA" id="ARBA00022692"/>
    </source>
</evidence>
<comment type="similarity">
    <text evidence="2">Belongs to the TerC family.</text>
</comment>
<feature type="transmembrane region" description="Helical" evidence="6">
    <location>
        <begin position="39"/>
        <end position="61"/>
    </location>
</feature>
<dbReference type="InterPro" id="IPR022369">
    <property type="entry name" value="Integral_membrane_TerC_rswitch"/>
</dbReference>
<dbReference type="PATRIC" id="fig|1348662.3.peg.1130"/>
<comment type="subcellular location">
    <subcellularLocation>
        <location evidence="1">Membrane</location>
        <topology evidence="1">Multi-pass membrane protein</topology>
    </subcellularLocation>
</comment>
<dbReference type="AlphaFoldDB" id="U3GXN1"/>
<feature type="transmembrane region" description="Helical" evidence="6">
    <location>
        <begin position="202"/>
        <end position="225"/>
    </location>
</feature>
<evidence type="ECO:0000256" key="5">
    <source>
        <dbReference type="ARBA" id="ARBA00023136"/>
    </source>
</evidence>
<dbReference type="OrthoDB" id="5242957at2"/>
<dbReference type="STRING" id="1348662.CARG_05780"/>
<keyword evidence="4 6" id="KW-1133">Transmembrane helix</keyword>
<feature type="transmembrane region" description="Helical" evidence="6">
    <location>
        <begin position="73"/>
        <end position="96"/>
    </location>
</feature>
<dbReference type="Proteomes" id="UP000016943">
    <property type="component" value="Chromosome"/>
</dbReference>
<dbReference type="InterPro" id="IPR005496">
    <property type="entry name" value="Integral_membrane_TerC"/>
</dbReference>
<feature type="transmembrane region" description="Helical" evidence="6">
    <location>
        <begin position="136"/>
        <end position="154"/>
    </location>
</feature>
<dbReference type="Pfam" id="PF03741">
    <property type="entry name" value="TerC"/>
    <property type="match status" value="1"/>
</dbReference>
<keyword evidence="3 6" id="KW-0812">Transmembrane</keyword>
<keyword evidence="8" id="KW-1185">Reference proteome</keyword>
<dbReference type="HOGENOM" id="CLU_045644_0_1_11"/>
<sequence length="335" mass="37124">MEVNALTWTITVIVVLGLLAFDFVSHVRSAHEPSMREATGWMLFYMALAAAFGMFLWFTWGGSEGQHDHAIEFFAGYITELSLSIDNLFIFALIIGSFKVPRAYQQKVLLIGIALALVFRGIFIALGAVVISKAAFVFYIFGAFLLYTAIKLVVDEVRGAEETHVDDMAVVKLVRRAFPVSSTFDGDRLLTRLNGRLMLTPLFICLLSIGFIDVMFAFDSIPAIFGLTQEAYIVFTANAFALMGLRQMYFLLDALLERLVFLSYGLGVILAFIGVKLLLHALHENHVPFINGGQPLHVYEFPTVLSLLIIVAILAVTAILSLLKSRSDARRAALN</sequence>
<dbReference type="PANTHER" id="PTHR30238:SF0">
    <property type="entry name" value="THYLAKOID MEMBRANE PROTEIN TERC, CHLOROPLASTIC"/>
    <property type="match status" value="1"/>
</dbReference>
<dbReference type="PANTHER" id="PTHR30238">
    <property type="entry name" value="MEMBRANE BOUND PREDICTED REDOX MODULATOR"/>
    <property type="match status" value="1"/>
</dbReference>
<feature type="transmembrane region" description="Helical" evidence="6">
    <location>
        <begin position="6"/>
        <end position="27"/>
    </location>
</feature>
<proteinExistence type="inferred from homology"/>
<dbReference type="EMBL" id="CP006365">
    <property type="protein sequence ID" value="AGU15283.1"/>
    <property type="molecule type" value="Genomic_DNA"/>
</dbReference>
<evidence type="ECO:0000313" key="8">
    <source>
        <dbReference type="Proteomes" id="UP000016943"/>
    </source>
</evidence>
<name>U3GXN1_9CORY</name>
<dbReference type="eggNOG" id="COG0861">
    <property type="taxonomic scope" value="Bacteria"/>
</dbReference>
<keyword evidence="5 6" id="KW-0472">Membrane</keyword>
<evidence type="ECO:0000256" key="4">
    <source>
        <dbReference type="ARBA" id="ARBA00022989"/>
    </source>
</evidence>
<feature type="transmembrane region" description="Helical" evidence="6">
    <location>
        <begin position="231"/>
        <end position="252"/>
    </location>
</feature>
<dbReference type="NCBIfam" id="TIGR03718">
    <property type="entry name" value="R_switched_Alx"/>
    <property type="match status" value="1"/>
</dbReference>
<gene>
    <name evidence="7" type="ORF">CARG_05780</name>
</gene>
<organism evidence="7 8">
    <name type="scientific">Corynebacterium argentoratense DSM 44202</name>
    <dbReference type="NCBI Taxonomy" id="1348662"/>
    <lineage>
        <taxon>Bacteria</taxon>
        <taxon>Bacillati</taxon>
        <taxon>Actinomycetota</taxon>
        <taxon>Actinomycetes</taxon>
        <taxon>Mycobacteriales</taxon>
        <taxon>Corynebacteriaceae</taxon>
        <taxon>Corynebacterium</taxon>
    </lineage>
</organism>
<feature type="transmembrane region" description="Helical" evidence="6">
    <location>
        <begin position="301"/>
        <end position="323"/>
    </location>
</feature>